<evidence type="ECO:0000313" key="2">
    <source>
        <dbReference type="EMBL" id="MBC5583230.1"/>
    </source>
</evidence>
<keyword evidence="3" id="KW-1185">Reference proteome</keyword>
<evidence type="ECO:0000313" key="3">
    <source>
        <dbReference type="Proteomes" id="UP000622448"/>
    </source>
</evidence>
<organism evidence="2 3">
    <name type="scientific">Eggerthella hominis</name>
    <dbReference type="NCBI Taxonomy" id="2763043"/>
    <lineage>
        <taxon>Bacteria</taxon>
        <taxon>Bacillati</taxon>
        <taxon>Actinomycetota</taxon>
        <taxon>Coriobacteriia</taxon>
        <taxon>Eggerthellales</taxon>
        <taxon>Eggerthellaceae</taxon>
        <taxon>Eggerthella</taxon>
    </lineage>
</organism>
<reference evidence="2 3" key="1">
    <citation type="submission" date="2020-08" db="EMBL/GenBank/DDBJ databases">
        <title>Genome public.</title>
        <authorList>
            <person name="Liu C."/>
            <person name="Sun Q."/>
        </authorList>
    </citation>
    <scope>NUCLEOTIDE SEQUENCE [LARGE SCALE GENOMIC DNA]</scope>
    <source>
        <strain evidence="2 3">NSJ-70</strain>
    </source>
</reference>
<dbReference type="RefSeq" id="WP_186937940.1">
    <property type="nucleotide sequence ID" value="NZ_JACOOA010000001.1"/>
</dbReference>
<comment type="caution">
    <text evidence="2">The sequence shown here is derived from an EMBL/GenBank/DDBJ whole genome shotgun (WGS) entry which is preliminary data.</text>
</comment>
<feature type="signal peptide" evidence="1">
    <location>
        <begin position="1"/>
        <end position="17"/>
    </location>
</feature>
<dbReference type="Proteomes" id="UP000622448">
    <property type="component" value="Unassembled WGS sequence"/>
</dbReference>
<keyword evidence="1" id="KW-0732">Signal</keyword>
<name>A0ABR7BQ84_9ACTN</name>
<feature type="chain" id="PRO_5046422300" evidence="1">
    <location>
        <begin position="18"/>
        <end position="267"/>
    </location>
</feature>
<protein>
    <submittedName>
        <fullName evidence="2">Uncharacterized protein</fullName>
    </submittedName>
</protein>
<gene>
    <name evidence="2" type="ORF">H8S61_03330</name>
</gene>
<proteinExistence type="predicted"/>
<evidence type="ECO:0000256" key="1">
    <source>
        <dbReference type="SAM" id="SignalP"/>
    </source>
</evidence>
<sequence>MSIALALCAVLMGSALIAGCSAPAVTPVVSPDVMPARQIVMPGYKVTIPASFAQDFRFVVAGSADPVPTQWIGNGVSVEHADGAYAAFFVVCCSDDWGPQGALYQRKLGPLATAEGTSVYVCQSRLGEDGEPVEDALDEYAPYVRLTAGDELAEAYETPYYALQLPADLASSCVIEYDDYARTEEDGSGEIGHTTSVLDRETGNPLFFVLCGTDSFAPEEGDTRGAKLGEPSQLPGTNVYVGQLAFELGGGITDPNAEEYASFVTVR</sequence>
<dbReference type="EMBL" id="JACOOA010000001">
    <property type="protein sequence ID" value="MBC5583230.1"/>
    <property type="molecule type" value="Genomic_DNA"/>
</dbReference>
<accession>A0ABR7BQ84</accession>